<accession>A0A7J3VSU1</accession>
<reference evidence="1" key="1">
    <citation type="journal article" date="2020" name="mSystems">
        <title>Genome- and Community-Level Interaction Insights into Carbon Utilization and Element Cycling Functions of Hydrothermarchaeota in Hydrothermal Sediment.</title>
        <authorList>
            <person name="Zhou Z."/>
            <person name="Liu Y."/>
            <person name="Xu W."/>
            <person name="Pan J."/>
            <person name="Luo Z.H."/>
            <person name="Li M."/>
        </authorList>
    </citation>
    <scope>NUCLEOTIDE SEQUENCE [LARGE SCALE GENOMIC DNA]</scope>
    <source>
        <strain evidence="1">SpSt-1074</strain>
    </source>
</reference>
<comment type="caution">
    <text evidence="1">The sequence shown here is derived from an EMBL/GenBank/DDBJ whole genome shotgun (WGS) entry which is preliminary data.</text>
</comment>
<organism evidence="1">
    <name type="scientific">Caldiarchaeum subterraneum</name>
    <dbReference type="NCBI Taxonomy" id="311458"/>
    <lineage>
        <taxon>Archaea</taxon>
        <taxon>Nitrososphaerota</taxon>
        <taxon>Candidatus Caldarchaeales</taxon>
        <taxon>Candidatus Caldarchaeaceae</taxon>
        <taxon>Candidatus Caldarchaeum</taxon>
    </lineage>
</organism>
<gene>
    <name evidence="1" type="ORF">ENM31_02675</name>
</gene>
<evidence type="ECO:0000313" key="1">
    <source>
        <dbReference type="EMBL" id="HHM44187.1"/>
    </source>
</evidence>
<protein>
    <submittedName>
        <fullName evidence="1">Uncharacterized protein</fullName>
    </submittedName>
</protein>
<sequence length="221" mass="24807">MKVEDLPSLVRVVASRADYIPPLHYFKIGSKHVLAHLFTLPFRKYSIPLLVYVETAARPLQYVVYTPLEHEMARFSEIPETGRFVSFPVVEVEPVPELVRKALTATAARKIPGLESVHVKSLDSLMRLVSAMTDEASNPPLWCFKKGGQYLAGVIYPLFEYYDSAALPLVYFTELEAKPAAPFIAYKPVSGGGSVHFTDSVSDARYVYGRLVFVESFPFRL</sequence>
<dbReference type="EMBL" id="DRXH01000088">
    <property type="protein sequence ID" value="HHM44187.1"/>
    <property type="molecule type" value="Genomic_DNA"/>
</dbReference>
<proteinExistence type="predicted"/>
<name>A0A7J3VSU1_CALS0</name>
<dbReference type="AlphaFoldDB" id="A0A7J3VSU1"/>